<dbReference type="SUPFAM" id="SSF54695">
    <property type="entry name" value="POZ domain"/>
    <property type="match status" value="1"/>
</dbReference>
<keyword evidence="3" id="KW-1185">Reference proteome</keyword>
<evidence type="ECO:0000313" key="2">
    <source>
        <dbReference type="EMBL" id="KZT04999.1"/>
    </source>
</evidence>
<dbReference type="PROSITE" id="PS50097">
    <property type="entry name" value="BTB"/>
    <property type="match status" value="1"/>
</dbReference>
<name>A0A165DJ65_9APHY</name>
<dbReference type="SMART" id="SM00225">
    <property type="entry name" value="BTB"/>
    <property type="match status" value="1"/>
</dbReference>
<evidence type="ECO:0000259" key="1">
    <source>
        <dbReference type="PROSITE" id="PS50097"/>
    </source>
</evidence>
<feature type="domain" description="BTB" evidence="1">
    <location>
        <begin position="27"/>
        <end position="94"/>
    </location>
</feature>
<dbReference type="STRING" id="1314785.A0A165DJ65"/>
<dbReference type="Gene3D" id="3.30.710.10">
    <property type="entry name" value="Potassium Channel Kv1.1, Chain A"/>
    <property type="match status" value="1"/>
</dbReference>
<dbReference type="InParanoid" id="A0A165DJ65"/>
<sequence>MCTESTLVRALPGPDPPSKHHYSFYFQDGLVILNVKGSLYRVHRHLLEHNSEYFRELLSPGNSSIGPSGATDDTAISIPDLTSDEFDCLLNFLYYRVYEDSTLSVTEWITLLDVSTRLRFTTIRTLSIRALSAQRSSLSAVETIVLAIKHDVPSWLAPAYAELCRRPHPLDDGEAEQLGAKIAARVGRARETIRDETFRAHQEKQYGIRYAPPEAFDEELVNTTVSETFWVGDASNPSRS</sequence>
<dbReference type="CDD" id="cd18186">
    <property type="entry name" value="BTB_POZ_ZBTB_KLHL-like"/>
    <property type="match status" value="1"/>
</dbReference>
<dbReference type="Pfam" id="PF00651">
    <property type="entry name" value="BTB"/>
    <property type="match status" value="1"/>
</dbReference>
<proteinExistence type="predicted"/>
<dbReference type="RefSeq" id="XP_040762739.1">
    <property type="nucleotide sequence ID" value="XM_040904647.1"/>
</dbReference>
<dbReference type="Proteomes" id="UP000076871">
    <property type="component" value="Unassembled WGS sequence"/>
</dbReference>
<dbReference type="AlphaFoldDB" id="A0A165DJ65"/>
<dbReference type="InterPro" id="IPR000210">
    <property type="entry name" value="BTB/POZ_dom"/>
</dbReference>
<dbReference type="InterPro" id="IPR011333">
    <property type="entry name" value="SKP1/BTB/POZ_sf"/>
</dbReference>
<dbReference type="OrthoDB" id="2593747at2759"/>
<gene>
    <name evidence="2" type="ORF">LAESUDRAFT_656853</name>
</gene>
<dbReference type="EMBL" id="KV427633">
    <property type="protein sequence ID" value="KZT04999.1"/>
    <property type="molecule type" value="Genomic_DNA"/>
</dbReference>
<organism evidence="2 3">
    <name type="scientific">Laetiporus sulphureus 93-53</name>
    <dbReference type="NCBI Taxonomy" id="1314785"/>
    <lineage>
        <taxon>Eukaryota</taxon>
        <taxon>Fungi</taxon>
        <taxon>Dikarya</taxon>
        <taxon>Basidiomycota</taxon>
        <taxon>Agaricomycotina</taxon>
        <taxon>Agaricomycetes</taxon>
        <taxon>Polyporales</taxon>
        <taxon>Laetiporus</taxon>
    </lineage>
</organism>
<accession>A0A165DJ65</accession>
<dbReference type="GeneID" id="63821677"/>
<reference evidence="2 3" key="1">
    <citation type="journal article" date="2016" name="Mol. Biol. Evol.">
        <title>Comparative Genomics of Early-Diverging Mushroom-Forming Fungi Provides Insights into the Origins of Lignocellulose Decay Capabilities.</title>
        <authorList>
            <person name="Nagy L.G."/>
            <person name="Riley R."/>
            <person name="Tritt A."/>
            <person name="Adam C."/>
            <person name="Daum C."/>
            <person name="Floudas D."/>
            <person name="Sun H."/>
            <person name="Yadav J.S."/>
            <person name="Pangilinan J."/>
            <person name="Larsson K.H."/>
            <person name="Matsuura K."/>
            <person name="Barry K."/>
            <person name="Labutti K."/>
            <person name="Kuo R."/>
            <person name="Ohm R.A."/>
            <person name="Bhattacharya S.S."/>
            <person name="Shirouzu T."/>
            <person name="Yoshinaga Y."/>
            <person name="Martin F.M."/>
            <person name="Grigoriev I.V."/>
            <person name="Hibbett D.S."/>
        </authorList>
    </citation>
    <scope>NUCLEOTIDE SEQUENCE [LARGE SCALE GENOMIC DNA]</scope>
    <source>
        <strain evidence="2 3">93-53</strain>
    </source>
</reference>
<evidence type="ECO:0000313" key="3">
    <source>
        <dbReference type="Proteomes" id="UP000076871"/>
    </source>
</evidence>
<protein>
    <recommendedName>
        <fullName evidence="1">BTB domain-containing protein</fullName>
    </recommendedName>
</protein>